<dbReference type="PRINTS" id="PR00463">
    <property type="entry name" value="EP450I"/>
</dbReference>
<keyword evidence="12" id="KW-0521">NADP</keyword>
<keyword evidence="11" id="KW-0274">FAD</keyword>
<dbReference type="PRINTS" id="PR00385">
    <property type="entry name" value="P450"/>
</dbReference>
<reference evidence="18 19" key="1">
    <citation type="journal article" date="2016" name="Mol. Biol. Evol.">
        <title>Comparative Genomics of Early-Diverging Mushroom-Forming Fungi Provides Insights into the Origins of Lignocellulose Decay Capabilities.</title>
        <authorList>
            <person name="Nagy L.G."/>
            <person name="Riley R."/>
            <person name="Tritt A."/>
            <person name="Adam C."/>
            <person name="Daum C."/>
            <person name="Floudas D."/>
            <person name="Sun H."/>
            <person name="Yadav J.S."/>
            <person name="Pangilinan J."/>
            <person name="Larsson K.H."/>
            <person name="Matsuura K."/>
            <person name="Barry K."/>
            <person name="Labutti K."/>
            <person name="Kuo R."/>
            <person name="Ohm R.A."/>
            <person name="Bhattacharya S.S."/>
            <person name="Shirouzu T."/>
            <person name="Yoshinaga Y."/>
            <person name="Martin F.M."/>
            <person name="Grigoriev I.V."/>
            <person name="Hibbett D.S."/>
        </authorList>
    </citation>
    <scope>NUCLEOTIDE SEQUENCE [LARGE SCALE GENOMIC DNA]</scope>
    <source>
        <strain evidence="18 19">HHB12733</strain>
    </source>
</reference>
<keyword evidence="6" id="KW-0813">Transport</keyword>
<evidence type="ECO:0000256" key="14">
    <source>
        <dbReference type="ARBA" id="ARBA00023004"/>
    </source>
</evidence>
<keyword evidence="19" id="KW-1185">Reference proteome</keyword>
<keyword evidence="10 16" id="KW-0479">Metal-binding</keyword>
<dbReference type="GO" id="GO:0004497">
    <property type="term" value="F:monooxygenase activity"/>
    <property type="evidence" value="ECO:0007669"/>
    <property type="project" value="UniProtKB-KW"/>
</dbReference>
<keyword evidence="15 17" id="KW-0503">Monooxygenase</keyword>
<dbReference type="InterPro" id="IPR050196">
    <property type="entry name" value="Cytochrome_P450_Monoox"/>
</dbReference>
<comment type="cofactor">
    <cofactor evidence="3">
        <name>FAD</name>
        <dbReference type="ChEBI" id="CHEBI:57692"/>
    </cofactor>
</comment>
<sequence>MSEPIPSPPSYPIVGHVFTGVYDPVESAKSRQQLREKYGPVYMLNFFGTEIIYCSSQQVVNELCDETRFHKRVEGGPLEQVRTGIHDGLFTAFDGEENWGIAHRVLMPGFGPAQLHDMFPPMLDINAQLLLKWQRFGPDHAITPTEDFTRLAFDTIAICMMSHRFNSFYMEDMPPFCQAMTRFLIESGLRTQRPSLVSNLLRTENAQYEADINLMAEVCDQLVQHRKSHPNERKDLLTLMLDGKDPKTGRAMSDANIRNNLITMLIAGHETTSGLLSYTLFHLLSNPFAYAKLQAEVDTVVGKEPLKFEHLSKLEYIQAVLRESIRLNPPAGMISVAPLEDTVIAGKYEVKKGTFCAIDIAGLHRDPTVWGTDAEEFRPERMSTENFEKLPVNCWKPFGSGVRACIGRPLAWQESIMMLATLFQHFDIKFDDPTYKLHIKQTLTTKPDGFRIHAIPRKGAPPIVGGGVVA</sequence>
<dbReference type="PANTHER" id="PTHR24291:SF50">
    <property type="entry name" value="BIFUNCTIONAL ALBAFLAVENONE MONOOXYGENASE_TERPENE SYNTHASE"/>
    <property type="match status" value="1"/>
</dbReference>
<dbReference type="InterPro" id="IPR001128">
    <property type="entry name" value="Cyt_P450"/>
</dbReference>
<evidence type="ECO:0000256" key="3">
    <source>
        <dbReference type="ARBA" id="ARBA00001974"/>
    </source>
</evidence>
<dbReference type="STRING" id="1353952.A0A165E2F9"/>
<organism evidence="18 19">
    <name type="scientific">Calocera cornea HHB12733</name>
    <dbReference type="NCBI Taxonomy" id="1353952"/>
    <lineage>
        <taxon>Eukaryota</taxon>
        <taxon>Fungi</taxon>
        <taxon>Dikarya</taxon>
        <taxon>Basidiomycota</taxon>
        <taxon>Agaricomycotina</taxon>
        <taxon>Dacrymycetes</taxon>
        <taxon>Dacrymycetales</taxon>
        <taxon>Dacrymycetaceae</taxon>
        <taxon>Calocera</taxon>
    </lineage>
</organism>
<dbReference type="Gene3D" id="1.10.630.10">
    <property type="entry name" value="Cytochrome P450"/>
    <property type="match status" value="1"/>
</dbReference>
<dbReference type="FunFam" id="1.10.630.10:FF:000040">
    <property type="entry name" value="Bifunctional cytochrome P450/NADPH--P450 reductase"/>
    <property type="match status" value="1"/>
</dbReference>
<keyword evidence="7 16" id="KW-0349">Heme</keyword>
<evidence type="ECO:0000256" key="6">
    <source>
        <dbReference type="ARBA" id="ARBA00022448"/>
    </source>
</evidence>
<dbReference type="PANTHER" id="PTHR24291">
    <property type="entry name" value="CYTOCHROME P450 FAMILY 4"/>
    <property type="match status" value="1"/>
</dbReference>
<keyword evidence="13 17" id="KW-0560">Oxidoreductase</keyword>
<evidence type="ECO:0000256" key="4">
    <source>
        <dbReference type="ARBA" id="ARBA00010018"/>
    </source>
</evidence>
<comment type="cofactor">
    <cofactor evidence="2 16">
        <name>heme</name>
        <dbReference type="ChEBI" id="CHEBI:30413"/>
    </cofactor>
</comment>
<dbReference type="InterPro" id="IPR017972">
    <property type="entry name" value="Cyt_P450_CS"/>
</dbReference>
<evidence type="ECO:0000256" key="1">
    <source>
        <dbReference type="ARBA" id="ARBA00001917"/>
    </source>
</evidence>
<comment type="cofactor">
    <cofactor evidence="1">
        <name>FMN</name>
        <dbReference type="ChEBI" id="CHEBI:58210"/>
    </cofactor>
</comment>
<comment type="similarity">
    <text evidence="4">In the N-terminal section; belongs to the cytochrome P450 family.</text>
</comment>
<dbReference type="AlphaFoldDB" id="A0A165E2F9"/>
<keyword evidence="9" id="KW-0288">FMN</keyword>
<keyword evidence="8" id="KW-0285">Flavoprotein</keyword>
<dbReference type="InParanoid" id="A0A165E2F9"/>
<evidence type="ECO:0000256" key="12">
    <source>
        <dbReference type="ARBA" id="ARBA00022857"/>
    </source>
</evidence>
<dbReference type="InterPro" id="IPR036396">
    <property type="entry name" value="Cyt_P450_sf"/>
</dbReference>
<feature type="binding site" description="axial binding residue" evidence="16">
    <location>
        <position position="405"/>
    </location>
    <ligand>
        <name>heme</name>
        <dbReference type="ChEBI" id="CHEBI:30413"/>
    </ligand>
    <ligandPart>
        <name>Fe</name>
        <dbReference type="ChEBI" id="CHEBI:18248"/>
    </ligandPart>
</feature>
<dbReference type="SUPFAM" id="SSF48264">
    <property type="entry name" value="Cytochrome P450"/>
    <property type="match status" value="1"/>
</dbReference>
<proteinExistence type="inferred from homology"/>
<evidence type="ECO:0000256" key="2">
    <source>
        <dbReference type="ARBA" id="ARBA00001971"/>
    </source>
</evidence>
<gene>
    <name evidence="18" type="ORF">CALCODRAFT_551371</name>
</gene>
<name>A0A165E2F9_9BASI</name>
<dbReference type="GO" id="GO:0020037">
    <property type="term" value="F:heme binding"/>
    <property type="evidence" value="ECO:0007669"/>
    <property type="project" value="InterPro"/>
</dbReference>
<evidence type="ECO:0000256" key="16">
    <source>
        <dbReference type="PIRSR" id="PIRSR602401-1"/>
    </source>
</evidence>
<keyword evidence="14 16" id="KW-0408">Iron</keyword>
<evidence type="ECO:0000256" key="8">
    <source>
        <dbReference type="ARBA" id="ARBA00022630"/>
    </source>
</evidence>
<dbReference type="GO" id="GO:0005506">
    <property type="term" value="F:iron ion binding"/>
    <property type="evidence" value="ECO:0007669"/>
    <property type="project" value="InterPro"/>
</dbReference>
<dbReference type="Pfam" id="PF00067">
    <property type="entry name" value="p450"/>
    <property type="match status" value="1"/>
</dbReference>
<dbReference type="GO" id="GO:0016705">
    <property type="term" value="F:oxidoreductase activity, acting on paired donors, with incorporation or reduction of molecular oxygen"/>
    <property type="evidence" value="ECO:0007669"/>
    <property type="project" value="InterPro"/>
</dbReference>
<evidence type="ECO:0000256" key="11">
    <source>
        <dbReference type="ARBA" id="ARBA00022827"/>
    </source>
</evidence>
<evidence type="ECO:0000256" key="7">
    <source>
        <dbReference type="ARBA" id="ARBA00022617"/>
    </source>
</evidence>
<accession>A0A165E2F9</accession>
<dbReference type="Proteomes" id="UP000076842">
    <property type="component" value="Unassembled WGS sequence"/>
</dbReference>
<evidence type="ECO:0000256" key="13">
    <source>
        <dbReference type="ARBA" id="ARBA00023002"/>
    </source>
</evidence>
<evidence type="ECO:0000256" key="5">
    <source>
        <dbReference type="ARBA" id="ARBA00010617"/>
    </source>
</evidence>
<evidence type="ECO:0000313" key="18">
    <source>
        <dbReference type="EMBL" id="KZT53967.1"/>
    </source>
</evidence>
<dbReference type="PROSITE" id="PS00086">
    <property type="entry name" value="CYTOCHROME_P450"/>
    <property type="match status" value="1"/>
</dbReference>
<dbReference type="OrthoDB" id="1470350at2759"/>
<evidence type="ECO:0000256" key="15">
    <source>
        <dbReference type="ARBA" id="ARBA00023033"/>
    </source>
</evidence>
<dbReference type="EMBL" id="KV424024">
    <property type="protein sequence ID" value="KZT53967.1"/>
    <property type="molecule type" value="Genomic_DNA"/>
</dbReference>
<evidence type="ECO:0000256" key="17">
    <source>
        <dbReference type="RuleBase" id="RU000461"/>
    </source>
</evidence>
<evidence type="ECO:0000313" key="19">
    <source>
        <dbReference type="Proteomes" id="UP000076842"/>
    </source>
</evidence>
<protein>
    <submittedName>
        <fullName evidence="18">Cytochrome P450</fullName>
    </submittedName>
</protein>
<comment type="similarity">
    <text evidence="5 17">Belongs to the cytochrome P450 family.</text>
</comment>
<evidence type="ECO:0000256" key="9">
    <source>
        <dbReference type="ARBA" id="ARBA00022643"/>
    </source>
</evidence>
<evidence type="ECO:0000256" key="10">
    <source>
        <dbReference type="ARBA" id="ARBA00022723"/>
    </source>
</evidence>
<dbReference type="InterPro" id="IPR002401">
    <property type="entry name" value="Cyt_P450_E_grp-I"/>
</dbReference>
<dbReference type="CDD" id="cd11068">
    <property type="entry name" value="CYP120A1"/>
    <property type="match status" value="1"/>
</dbReference>